<feature type="region of interest" description="Disordered" evidence="1">
    <location>
        <begin position="1"/>
        <end position="32"/>
    </location>
</feature>
<gene>
    <name evidence="2" type="ORF">ACFQ63_18370</name>
</gene>
<dbReference type="EMBL" id="JBHTRV010000012">
    <property type="protein sequence ID" value="MFE5981656.1"/>
    <property type="molecule type" value="Genomic_DNA"/>
</dbReference>
<feature type="region of interest" description="Disordered" evidence="1">
    <location>
        <begin position="387"/>
        <end position="411"/>
    </location>
</feature>
<proteinExistence type="predicted"/>
<evidence type="ECO:0000313" key="2">
    <source>
        <dbReference type="EMBL" id="MFE5981656.1"/>
    </source>
</evidence>
<protein>
    <submittedName>
        <fullName evidence="2">Uncharacterized protein</fullName>
    </submittedName>
</protein>
<name>A0ABW6IVI5_STRWE</name>
<reference evidence="2 3" key="1">
    <citation type="submission" date="2024-09" db="EMBL/GenBank/DDBJ databases">
        <title>The Natural Products Discovery Center: Release of the First 8490 Sequenced Strains for Exploring Actinobacteria Biosynthetic Diversity.</title>
        <authorList>
            <person name="Kalkreuter E."/>
            <person name="Kautsar S.A."/>
            <person name="Yang D."/>
            <person name="Bader C.D."/>
            <person name="Teijaro C.N."/>
            <person name="Fluegel L."/>
            <person name="Davis C.M."/>
            <person name="Simpson J.R."/>
            <person name="Lauterbach L."/>
            <person name="Steele A.D."/>
            <person name="Gui C."/>
            <person name="Meng S."/>
            <person name="Li G."/>
            <person name="Viehrig K."/>
            <person name="Ye F."/>
            <person name="Su P."/>
            <person name="Kiefer A.F."/>
            <person name="Nichols A."/>
            <person name="Cepeda A.J."/>
            <person name="Yan W."/>
            <person name="Fan B."/>
            <person name="Jiang Y."/>
            <person name="Adhikari A."/>
            <person name="Zheng C.-J."/>
            <person name="Schuster L."/>
            <person name="Cowan T.M."/>
            <person name="Smanski M.J."/>
            <person name="Chevrette M.G."/>
            <person name="De Carvalho L.P.S."/>
            <person name="Shen B."/>
        </authorList>
    </citation>
    <scope>NUCLEOTIDE SEQUENCE [LARGE SCALE GENOMIC DNA]</scope>
    <source>
        <strain evidence="2 3">NPDC056472</strain>
    </source>
</reference>
<feature type="region of interest" description="Disordered" evidence="1">
    <location>
        <begin position="58"/>
        <end position="98"/>
    </location>
</feature>
<feature type="region of interest" description="Disordered" evidence="1">
    <location>
        <begin position="112"/>
        <end position="148"/>
    </location>
</feature>
<sequence length="590" mass="63168">MRSDENPAPTRTSRGRAPEDARVSGADAGPPRGLLALQRAAGNAAVVGLLRGTGHAWAREPGGSGAVRESGGSGAVREPGGSGAVREPGGSGAVRESAGDGAGLAVQRMWNGHQGSLDGDGDLHMGTQQSDFGSQSSQGTLSSQASQQSSSFPSLDLFNLAWTPYQLSRPRAERDVREAQAQAMAGLDTLVIPAVCEGAHPSVPEGAAHPDADYGDVETITVYRDAGWRPPNTATRGGSLQTSFIASYHSAYFNYRVELANDAASATHINPEMLFRVLSQTPRSNGRGSQGRTYLFEHRWTPNPQYPWAPGVNVSEIAVRHGLDLDEQLGPQEHDDFAALPTDATQPFVFHVEEDRSDDRFLNDRRRFRTEGAFDTAYLLAGLTGSTREQTGVSRPPLHDRRTAGRSTSQAMAGTQAHEWMDAEGSMGGAPGVLAKYEWCHLIGDGDSGPNIPNNLVIGTNAVNTEQLAMEIGLRRYVRQLSTEGYGIQLRVRATMRHAPEQAGSDMPPVPGNTPLMADWISYEITIVGPGTEHLVHRQIMDAQRGTITESEFAFLQNTVELGIRAFIEAELGAEAESEDEAAVGADVEL</sequence>
<feature type="compositionally biased region" description="Low complexity" evidence="1">
    <location>
        <begin position="126"/>
        <end position="148"/>
    </location>
</feature>
<accession>A0ABW6IVI5</accession>
<dbReference type="Proteomes" id="UP001600424">
    <property type="component" value="Unassembled WGS sequence"/>
</dbReference>
<dbReference type="RefSeq" id="WP_386254376.1">
    <property type="nucleotide sequence ID" value="NZ_JBHTRV010000012.1"/>
</dbReference>
<evidence type="ECO:0000313" key="3">
    <source>
        <dbReference type="Proteomes" id="UP001600424"/>
    </source>
</evidence>
<evidence type="ECO:0000256" key="1">
    <source>
        <dbReference type="SAM" id="MobiDB-lite"/>
    </source>
</evidence>
<comment type="caution">
    <text evidence="2">The sequence shown here is derived from an EMBL/GenBank/DDBJ whole genome shotgun (WGS) entry which is preliminary data.</text>
</comment>
<keyword evidence="3" id="KW-1185">Reference proteome</keyword>
<organism evidence="2 3">
    <name type="scientific">Streptomyces wedmorensis</name>
    <dbReference type="NCBI Taxonomy" id="43759"/>
    <lineage>
        <taxon>Bacteria</taxon>
        <taxon>Bacillati</taxon>
        <taxon>Actinomycetota</taxon>
        <taxon>Actinomycetes</taxon>
        <taxon>Kitasatosporales</taxon>
        <taxon>Streptomycetaceae</taxon>
        <taxon>Streptomyces</taxon>
    </lineage>
</organism>